<name>A0ACC0BGK2_CATRO</name>
<accession>A0ACC0BGK2</accession>
<keyword evidence="2" id="KW-1185">Reference proteome</keyword>
<dbReference type="EMBL" id="CM044703">
    <property type="protein sequence ID" value="KAI5671774.1"/>
    <property type="molecule type" value="Genomic_DNA"/>
</dbReference>
<sequence>MSLSNKVVAGAFVERLISSLMASSILSFPHLIKPSSIKASSTSTSAAANTAAETLDQKFGRKGIKFSESGDIPVVELTVRNGSSLKLQIPNGHVTSYKPKVYWKDDGFEEVLYTLGPAGGNTSSSLSTASKSKGGIGLVINDVSDHSNKNKDSVFSTCSQWTVKDVDSDSIDALQVELSCSSGAIDISYVVSLYPLSMATAVIVKNNGRKPVNLTSAILTHFKSKKRNGTGVQGLRSCSYCTFPPPSSQFEILSPSEAMKTEDPGFFSFGREPEKKPGEWTTQDVPFTVLEHKLSRVYGAPPAERSKEFYNTIPSNYEILDQGRELFFRVIRIGFEDIYVSSPGSFSQKYGRDHFICTGPASILVPVVVNPGEEWKAAQKPKVLFQPEKVMAISGCCYLLRPNFHLSPTNQVPKTIDLHSSLLYNPGFHSISKRESRMTTAAAASISWPPIDGDGMLENKLSEHGVTLSDISGSSVVKMTLENGSVAKVMLPIGLITSYKPLMWHGGTMELLHTSVSEGESGEALIHGGVSLSFTCDSNGISWSPTTWVLRQVKGNPQESIQVELLSKNTEESIEVKHIITLKEDLLSSEIIISNSNSSSLKMMGSIISHLTVSTPEATFAMGLEGSDFFSRPPISTDFSLIHPSFGKRNDRSSSNISGPMALVDFFTSWGARNQKCDDSTAGMMVEILEGEEDDNFKNLAEEMSRIYTSAPRNFTIMDRGRRNSVVVRRDGFEELYMFSPGSSHEWYGKYAYICIGQAAMLEPMSVGSHSKWKGVQHLYNPNL</sequence>
<dbReference type="Proteomes" id="UP001060085">
    <property type="component" value="Linkage Group LG03"/>
</dbReference>
<protein>
    <submittedName>
        <fullName evidence="1">Uncharacterized protein</fullName>
    </submittedName>
</protein>
<evidence type="ECO:0000313" key="2">
    <source>
        <dbReference type="Proteomes" id="UP001060085"/>
    </source>
</evidence>
<evidence type="ECO:0000313" key="1">
    <source>
        <dbReference type="EMBL" id="KAI5671774.1"/>
    </source>
</evidence>
<gene>
    <name evidence="1" type="ORF">M9H77_12138</name>
</gene>
<reference evidence="2" key="1">
    <citation type="journal article" date="2023" name="Nat. Plants">
        <title>Single-cell RNA sequencing provides a high-resolution roadmap for understanding the multicellular compartmentation of specialized metabolism.</title>
        <authorList>
            <person name="Sun S."/>
            <person name="Shen X."/>
            <person name="Li Y."/>
            <person name="Li Y."/>
            <person name="Wang S."/>
            <person name="Li R."/>
            <person name="Zhang H."/>
            <person name="Shen G."/>
            <person name="Guo B."/>
            <person name="Wei J."/>
            <person name="Xu J."/>
            <person name="St-Pierre B."/>
            <person name="Chen S."/>
            <person name="Sun C."/>
        </authorList>
    </citation>
    <scope>NUCLEOTIDE SEQUENCE [LARGE SCALE GENOMIC DNA]</scope>
</reference>
<proteinExistence type="predicted"/>
<comment type="caution">
    <text evidence="1">The sequence shown here is derived from an EMBL/GenBank/DDBJ whole genome shotgun (WGS) entry which is preliminary data.</text>
</comment>
<organism evidence="1 2">
    <name type="scientific">Catharanthus roseus</name>
    <name type="common">Madagascar periwinkle</name>
    <name type="synonym">Vinca rosea</name>
    <dbReference type="NCBI Taxonomy" id="4058"/>
    <lineage>
        <taxon>Eukaryota</taxon>
        <taxon>Viridiplantae</taxon>
        <taxon>Streptophyta</taxon>
        <taxon>Embryophyta</taxon>
        <taxon>Tracheophyta</taxon>
        <taxon>Spermatophyta</taxon>
        <taxon>Magnoliopsida</taxon>
        <taxon>eudicotyledons</taxon>
        <taxon>Gunneridae</taxon>
        <taxon>Pentapetalae</taxon>
        <taxon>asterids</taxon>
        <taxon>lamiids</taxon>
        <taxon>Gentianales</taxon>
        <taxon>Apocynaceae</taxon>
        <taxon>Rauvolfioideae</taxon>
        <taxon>Vinceae</taxon>
        <taxon>Catharanthinae</taxon>
        <taxon>Catharanthus</taxon>
    </lineage>
</organism>